<evidence type="ECO:0000313" key="3">
    <source>
        <dbReference type="EMBL" id="CAL8110951.1"/>
    </source>
</evidence>
<organism evidence="3 4">
    <name type="scientific">Orchesella dallaii</name>
    <dbReference type="NCBI Taxonomy" id="48710"/>
    <lineage>
        <taxon>Eukaryota</taxon>
        <taxon>Metazoa</taxon>
        <taxon>Ecdysozoa</taxon>
        <taxon>Arthropoda</taxon>
        <taxon>Hexapoda</taxon>
        <taxon>Collembola</taxon>
        <taxon>Entomobryomorpha</taxon>
        <taxon>Entomobryoidea</taxon>
        <taxon>Orchesellidae</taxon>
        <taxon>Orchesellinae</taxon>
        <taxon>Orchesella</taxon>
    </lineage>
</organism>
<gene>
    <name evidence="3" type="ORF">ODALV1_LOCUS14586</name>
</gene>
<dbReference type="Proteomes" id="UP001642540">
    <property type="component" value="Unassembled WGS sequence"/>
</dbReference>
<evidence type="ECO:0000256" key="1">
    <source>
        <dbReference type="SAM" id="MobiDB-lite"/>
    </source>
</evidence>
<name>A0ABP1QYP9_9HEXA</name>
<feature type="region of interest" description="Disordered" evidence="1">
    <location>
        <begin position="95"/>
        <end position="130"/>
    </location>
</feature>
<feature type="transmembrane region" description="Helical" evidence="2">
    <location>
        <begin position="44"/>
        <end position="64"/>
    </location>
</feature>
<protein>
    <submittedName>
        <fullName evidence="3">Uncharacterized protein</fullName>
    </submittedName>
</protein>
<reference evidence="3 4" key="1">
    <citation type="submission" date="2024-08" db="EMBL/GenBank/DDBJ databases">
        <authorList>
            <person name="Cucini C."/>
            <person name="Frati F."/>
        </authorList>
    </citation>
    <scope>NUCLEOTIDE SEQUENCE [LARGE SCALE GENOMIC DNA]</scope>
</reference>
<dbReference type="EMBL" id="CAXLJM020000046">
    <property type="protein sequence ID" value="CAL8110951.1"/>
    <property type="molecule type" value="Genomic_DNA"/>
</dbReference>
<keyword evidence="2" id="KW-0812">Transmembrane</keyword>
<keyword evidence="2" id="KW-0472">Membrane</keyword>
<evidence type="ECO:0000313" key="4">
    <source>
        <dbReference type="Proteomes" id="UP001642540"/>
    </source>
</evidence>
<evidence type="ECO:0000256" key="2">
    <source>
        <dbReference type="SAM" id="Phobius"/>
    </source>
</evidence>
<proteinExistence type="predicted"/>
<feature type="compositionally biased region" description="Polar residues" evidence="1">
    <location>
        <begin position="105"/>
        <end position="122"/>
    </location>
</feature>
<feature type="compositionally biased region" description="Low complexity" evidence="1">
    <location>
        <begin position="95"/>
        <end position="104"/>
    </location>
</feature>
<accession>A0ABP1QYP9</accession>
<keyword evidence="2" id="KW-1133">Transmembrane helix</keyword>
<sequence>MSQTDLIKLNILVSEVENDPLGISCVYFVISYGLMSSSHFTPNLVMIVPSSYGSILSSVLLIFLGKFVKCDKTKFTYDDSRLADRESYLSRNSLDYSSYNSTSSVQNQLRTQGNEQTNQSQVRRYRSKIG</sequence>
<comment type="caution">
    <text evidence="3">The sequence shown here is derived from an EMBL/GenBank/DDBJ whole genome shotgun (WGS) entry which is preliminary data.</text>
</comment>
<keyword evidence="4" id="KW-1185">Reference proteome</keyword>